<sequence length="402" mass="46437">MLFELHEKYSKPEAMMSFVLKLLQLVGIGGTGKSNWIRSIVIVTTYIVVCAVPQLFGGQPDMHHSVRASVELIFDCNIFVGYFMLTISQANFLTFIDELQDLAEYACSFSFKFKNAIARFNSRMDAFARTYTAVMIFIALFYWIVPLPRTYWSYFTKLQTNTSAPLQLMQHLEVNFYWLDNRSSMADYTVFVMIMLPITCLCSAMSSVKLLTTSSSIRYCTLFAHVTKLAVEQLDDISSKEQLPNRLFKVLSMHQRLLRCVHLLDKTLSPMLLLQWSLCVLDWSVTLLYLNYCGINLQSATVIVMFSLITLETFLYCVLGALLTDKGEQLERVLYDTRWYDLPLDVQKNLLLMLRRSQRPVRVTVGKFFQLNLEEFGRMVNLSYSAFVVLKDQIKLDILDEV</sequence>
<evidence type="ECO:0000256" key="6">
    <source>
        <dbReference type="ARBA" id="ARBA00022989"/>
    </source>
</evidence>
<dbReference type="Pfam" id="PF02949">
    <property type="entry name" value="7tm_6"/>
    <property type="match status" value="1"/>
</dbReference>
<evidence type="ECO:0000256" key="3">
    <source>
        <dbReference type="ARBA" id="ARBA00022606"/>
    </source>
</evidence>
<dbReference type="STRING" id="41427.A0A240PMQ8"/>
<organism evidence="10">
    <name type="scientific">Anopheles atroparvus</name>
    <name type="common">European mosquito</name>
    <dbReference type="NCBI Taxonomy" id="41427"/>
    <lineage>
        <taxon>Eukaryota</taxon>
        <taxon>Metazoa</taxon>
        <taxon>Ecdysozoa</taxon>
        <taxon>Arthropoda</taxon>
        <taxon>Hexapoda</taxon>
        <taxon>Insecta</taxon>
        <taxon>Pterygota</taxon>
        <taxon>Neoptera</taxon>
        <taxon>Endopterygota</taxon>
        <taxon>Diptera</taxon>
        <taxon>Nematocera</taxon>
        <taxon>Culicoidea</taxon>
        <taxon>Culicidae</taxon>
        <taxon>Anophelinae</taxon>
        <taxon>Anopheles</taxon>
    </lineage>
</organism>
<keyword evidence="3" id="KW-0716">Sensory transduction</keyword>
<evidence type="ECO:0000256" key="9">
    <source>
        <dbReference type="ARBA" id="ARBA00023224"/>
    </source>
</evidence>
<keyword evidence="6" id="KW-1133">Transmembrane helix</keyword>
<protein>
    <submittedName>
        <fullName evidence="10">Uncharacterized protein</fullName>
    </submittedName>
</protein>
<dbReference type="VEuPathDB" id="VectorBase:AATE021856"/>
<dbReference type="GO" id="GO:0004984">
    <property type="term" value="F:olfactory receptor activity"/>
    <property type="evidence" value="ECO:0007669"/>
    <property type="project" value="InterPro"/>
</dbReference>
<proteinExistence type="predicted"/>
<dbReference type="AlphaFoldDB" id="A0A240PMQ8"/>
<keyword evidence="7" id="KW-0472">Membrane</keyword>
<evidence type="ECO:0000313" key="10">
    <source>
        <dbReference type="EnsemblMetazoa" id="AATE021856-PA.1"/>
    </source>
</evidence>
<keyword evidence="2" id="KW-1003">Cell membrane</keyword>
<name>A0A240PMQ8_ANOAO</name>
<dbReference type="GO" id="GO:0005886">
    <property type="term" value="C:plasma membrane"/>
    <property type="evidence" value="ECO:0007669"/>
    <property type="project" value="UniProtKB-SubCell"/>
</dbReference>
<keyword evidence="4" id="KW-0812">Transmembrane</keyword>
<dbReference type="GO" id="GO:0007165">
    <property type="term" value="P:signal transduction"/>
    <property type="evidence" value="ECO:0007669"/>
    <property type="project" value="UniProtKB-KW"/>
</dbReference>
<dbReference type="PANTHER" id="PTHR21137:SF35">
    <property type="entry name" value="ODORANT RECEPTOR 19A-RELATED"/>
    <property type="match status" value="1"/>
</dbReference>
<evidence type="ECO:0000256" key="1">
    <source>
        <dbReference type="ARBA" id="ARBA00004651"/>
    </source>
</evidence>
<dbReference type="GO" id="GO:0005549">
    <property type="term" value="F:odorant binding"/>
    <property type="evidence" value="ECO:0007669"/>
    <property type="project" value="InterPro"/>
</dbReference>
<dbReference type="PANTHER" id="PTHR21137">
    <property type="entry name" value="ODORANT RECEPTOR"/>
    <property type="match status" value="1"/>
</dbReference>
<reference evidence="10" key="1">
    <citation type="submission" date="2022-08" db="UniProtKB">
        <authorList>
            <consortium name="EnsemblMetazoa"/>
        </authorList>
    </citation>
    <scope>IDENTIFICATION</scope>
    <source>
        <strain evidence="10">EBRO</strain>
    </source>
</reference>
<evidence type="ECO:0000256" key="8">
    <source>
        <dbReference type="ARBA" id="ARBA00023170"/>
    </source>
</evidence>
<evidence type="ECO:0000256" key="2">
    <source>
        <dbReference type="ARBA" id="ARBA00022475"/>
    </source>
</evidence>
<evidence type="ECO:0000256" key="7">
    <source>
        <dbReference type="ARBA" id="ARBA00023136"/>
    </source>
</evidence>
<dbReference type="InterPro" id="IPR004117">
    <property type="entry name" value="7tm6_olfct_rcpt"/>
</dbReference>
<evidence type="ECO:0000256" key="5">
    <source>
        <dbReference type="ARBA" id="ARBA00022725"/>
    </source>
</evidence>
<evidence type="ECO:0000256" key="4">
    <source>
        <dbReference type="ARBA" id="ARBA00022692"/>
    </source>
</evidence>
<dbReference type="EnsemblMetazoa" id="AATE021856-RA">
    <property type="protein sequence ID" value="AATE021856-PA.1"/>
    <property type="gene ID" value="AATE021856"/>
</dbReference>
<comment type="subcellular location">
    <subcellularLocation>
        <location evidence="1">Cell membrane</location>
        <topology evidence="1">Multi-pass membrane protein</topology>
    </subcellularLocation>
</comment>
<keyword evidence="9" id="KW-0807">Transducer</keyword>
<accession>A0A240PMQ8</accession>
<keyword evidence="5" id="KW-0552">Olfaction</keyword>
<keyword evidence="8" id="KW-0675">Receptor</keyword>